<reference evidence="10 11" key="1">
    <citation type="journal article" date="2019" name="Plant Biotechnol. J.">
        <title>The red bayberry genome and genetic basis of sex determination.</title>
        <authorList>
            <person name="Jia H.M."/>
            <person name="Jia H.J."/>
            <person name="Cai Q.L."/>
            <person name="Wang Y."/>
            <person name="Zhao H.B."/>
            <person name="Yang W.F."/>
            <person name="Wang G.Y."/>
            <person name="Li Y.H."/>
            <person name="Zhan D.L."/>
            <person name="Shen Y.T."/>
            <person name="Niu Q.F."/>
            <person name="Chang L."/>
            <person name="Qiu J."/>
            <person name="Zhao L."/>
            <person name="Xie H.B."/>
            <person name="Fu W.Y."/>
            <person name="Jin J."/>
            <person name="Li X.W."/>
            <person name="Jiao Y."/>
            <person name="Zhou C.C."/>
            <person name="Tu T."/>
            <person name="Chai C.Y."/>
            <person name="Gao J.L."/>
            <person name="Fan L.J."/>
            <person name="van de Weg E."/>
            <person name="Wang J.Y."/>
            <person name="Gao Z.S."/>
        </authorList>
    </citation>
    <scope>NUCLEOTIDE SEQUENCE [LARGE SCALE GENOMIC DNA]</scope>
    <source>
        <tissue evidence="10">Leaves</tissue>
    </source>
</reference>
<dbReference type="PANTHER" id="PTHR45988">
    <property type="entry name" value="C2H2 TYPE ZINC FINGER TRANSCRIPTION FACTOR FAMILY-RELATED"/>
    <property type="match status" value="1"/>
</dbReference>
<evidence type="ECO:0000313" key="10">
    <source>
        <dbReference type="EMBL" id="KAB1214989.1"/>
    </source>
</evidence>
<keyword evidence="11" id="KW-1185">Reference proteome</keyword>
<dbReference type="Proteomes" id="UP000516437">
    <property type="component" value="Chromosome 4"/>
</dbReference>
<dbReference type="GO" id="GO:0008270">
    <property type="term" value="F:zinc ion binding"/>
    <property type="evidence" value="ECO:0007669"/>
    <property type="project" value="UniProtKB-KW"/>
</dbReference>
<accession>A0A6A1VQ08</accession>
<evidence type="ECO:0000256" key="7">
    <source>
        <dbReference type="PROSITE-ProRule" id="PRU00042"/>
    </source>
</evidence>
<proteinExistence type="predicted"/>
<evidence type="ECO:0000256" key="8">
    <source>
        <dbReference type="SAM" id="MobiDB-lite"/>
    </source>
</evidence>
<feature type="domain" description="C2H2-type" evidence="9">
    <location>
        <begin position="324"/>
        <end position="351"/>
    </location>
</feature>
<dbReference type="InterPro" id="IPR036236">
    <property type="entry name" value="Znf_C2H2_sf"/>
</dbReference>
<dbReference type="GO" id="GO:0003700">
    <property type="term" value="F:DNA-binding transcription factor activity"/>
    <property type="evidence" value="ECO:0007669"/>
    <property type="project" value="InterPro"/>
</dbReference>
<dbReference type="PROSITE" id="PS50157">
    <property type="entry name" value="ZINC_FINGER_C2H2_2"/>
    <property type="match status" value="4"/>
</dbReference>
<feature type="compositionally biased region" description="Polar residues" evidence="8">
    <location>
        <begin position="246"/>
        <end position="261"/>
    </location>
</feature>
<dbReference type="InterPro" id="IPR013087">
    <property type="entry name" value="Znf_C2H2_type"/>
</dbReference>
<evidence type="ECO:0000256" key="1">
    <source>
        <dbReference type="ARBA" id="ARBA00022723"/>
    </source>
</evidence>
<feature type="domain" description="C2H2-type" evidence="9">
    <location>
        <begin position="391"/>
        <end position="413"/>
    </location>
</feature>
<sequence>MGENTTGIGTGKLCIKLRIPKAEEVDNEYHLDHPPATRKGFSCIKADSLDHVQEQERDPPAAAKYLPARICNRCDKVFASGKALGGHMRMHVQARRKKELLKPNLKKKAAAADDLSTVMVEPTCSVCGKKFSNMKALFGHMRSHPSRTWRGIRPPPVEKTKASSSSSTLSDDGIGSAAAAITATKAVVVDFSGPLFCWKVTGKRGRKSIGPSTNVSDSGLPQGLEEGMQEAVYDLMMLSNASSKKIFSDNSEPEASSMDSLTDSKNEHEDLDRHKSDKSELVSDYEISGKPMIRKRKKRRIKLEALGDAGDQSDCQIPVTPNRYVCSLCSKSFPTHQALGGHMSSHNKLKSIQTLNESVSADISAAEECGHYGIPTTQVDETEAVLAGSMHQCKICYKTFPTGQALGGHKRCHWTAPVELQSSQVTSPGEAKAQSGQATSAGEARQSNGRRILEFDLNELPAMEGEESVFCGRD</sequence>
<keyword evidence="6" id="KW-0804">Transcription</keyword>
<dbReference type="PROSITE" id="PS00028">
    <property type="entry name" value="ZINC_FINGER_C2H2_1"/>
    <property type="match status" value="4"/>
</dbReference>
<keyword evidence="4" id="KW-0862">Zinc</keyword>
<dbReference type="InterPro" id="IPR044653">
    <property type="entry name" value="AZF1/2/3-like"/>
</dbReference>
<dbReference type="OrthoDB" id="6077919at2759"/>
<dbReference type="EMBL" id="RXIC02000022">
    <property type="protein sequence ID" value="KAB1214989.1"/>
    <property type="molecule type" value="Genomic_DNA"/>
</dbReference>
<dbReference type="Pfam" id="PF13912">
    <property type="entry name" value="zf-C2H2_6"/>
    <property type="match status" value="4"/>
</dbReference>
<organism evidence="10 11">
    <name type="scientific">Morella rubra</name>
    <name type="common">Chinese bayberry</name>
    <dbReference type="NCBI Taxonomy" id="262757"/>
    <lineage>
        <taxon>Eukaryota</taxon>
        <taxon>Viridiplantae</taxon>
        <taxon>Streptophyta</taxon>
        <taxon>Embryophyta</taxon>
        <taxon>Tracheophyta</taxon>
        <taxon>Spermatophyta</taxon>
        <taxon>Magnoliopsida</taxon>
        <taxon>eudicotyledons</taxon>
        <taxon>Gunneridae</taxon>
        <taxon>Pentapetalae</taxon>
        <taxon>rosids</taxon>
        <taxon>fabids</taxon>
        <taxon>Fagales</taxon>
        <taxon>Myricaceae</taxon>
        <taxon>Morella</taxon>
    </lineage>
</organism>
<evidence type="ECO:0000256" key="5">
    <source>
        <dbReference type="ARBA" id="ARBA00023015"/>
    </source>
</evidence>
<dbReference type="GO" id="GO:0000976">
    <property type="term" value="F:transcription cis-regulatory region binding"/>
    <property type="evidence" value="ECO:0007669"/>
    <property type="project" value="TreeGrafter"/>
</dbReference>
<evidence type="ECO:0000256" key="4">
    <source>
        <dbReference type="ARBA" id="ARBA00022833"/>
    </source>
</evidence>
<dbReference type="SUPFAM" id="SSF57667">
    <property type="entry name" value="beta-beta-alpha zinc fingers"/>
    <property type="match status" value="3"/>
</dbReference>
<dbReference type="SMART" id="SM00355">
    <property type="entry name" value="ZnF_C2H2"/>
    <property type="match status" value="4"/>
</dbReference>
<evidence type="ECO:0000256" key="3">
    <source>
        <dbReference type="ARBA" id="ARBA00022771"/>
    </source>
</evidence>
<comment type="caution">
    <text evidence="10">The sequence shown here is derived from an EMBL/GenBank/DDBJ whole genome shotgun (WGS) entry which is preliminary data.</text>
</comment>
<dbReference type="GO" id="GO:0005634">
    <property type="term" value="C:nucleus"/>
    <property type="evidence" value="ECO:0007669"/>
    <property type="project" value="TreeGrafter"/>
</dbReference>
<feature type="domain" description="C2H2-type" evidence="9">
    <location>
        <begin position="69"/>
        <end position="96"/>
    </location>
</feature>
<evidence type="ECO:0000256" key="2">
    <source>
        <dbReference type="ARBA" id="ARBA00022737"/>
    </source>
</evidence>
<name>A0A6A1VQ08_9ROSI</name>
<evidence type="ECO:0000313" key="11">
    <source>
        <dbReference type="Proteomes" id="UP000516437"/>
    </source>
</evidence>
<gene>
    <name evidence="10" type="ORF">CJ030_MR4G015934</name>
</gene>
<feature type="compositionally biased region" description="Basic and acidic residues" evidence="8">
    <location>
        <begin position="262"/>
        <end position="280"/>
    </location>
</feature>
<protein>
    <submittedName>
        <fullName evidence="10">Zinc finger protein AZF2</fullName>
    </submittedName>
</protein>
<keyword evidence="3 7" id="KW-0863">Zinc-finger</keyword>
<feature type="region of interest" description="Disordered" evidence="8">
    <location>
        <begin position="145"/>
        <end position="171"/>
    </location>
</feature>
<keyword evidence="5" id="KW-0805">Transcription regulation</keyword>
<evidence type="ECO:0000256" key="6">
    <source>
        <dbReference type="ARBA" id="ARBA00023163"/>
    </source>
</evidence>
<feature type="compositionally biased region" description="Polar residues" evidence="8">
    <location>
        <begin position="434"/>
        <end position="449"/>
    </location>
</feature>
<feature type="region of interest" description="Disordered" evidence="8">
    <location>
        <begin position="423"/>
        <end position="450"/>
    </location>
</feature>
<evidence type="ECO:0000259" key="9">
    <source>
        <dbReference type="PROSITE" id="PS50157"/>
    </source>
</evidence>
<feature type="region of interest" description="Disordered" evidence="8">
    <location>
        <begin position="246"/>
        <end position="280"/>
    </location>
</feature>
<dbReference type="AlphaFoldDB" id="A0A6A1VQ08"/>
<dbReference type="Gene3D" id="3.30.160.60">
    <property type="entry name" value="Classic Zinc Finger"/>
    <property type="match status" value="2"/>
</dbReference>
<keyword evidence="1" id="KW-0479">Metal-binding</keyword>
<feature type="domain" description="C2H2-type" evidence="9">
    <location>
        <begin position="122"/>
        <end position="149"/>
    </location>
</feature>
<keyword evidence="2" id="KW-0677">Repeat</keyword>
<dbReference type="PANTHER" id="PTHR45988:SF18">
    <property type="entry name" value="C2H2-TYPE ZINC FINGER FAMILY PROTEIN"/>
    <property type="match status" value="1"/>
</dbReference>